<feature type="transmembrane region" description="Helical" evidence="6">
    <location>
        <begin position="203"/>
        <end position="221"/>
    </location>
</feature>
<evidence type="ECO:0000256" key="2">
    <source>
        <dbReference type="ARBA" id="ARBA00022448"/>
    </source>
</evidence>
<dbReference type="SUPFAM" id="SSF103473">
    <property type="entry name" value="MFS general substrate transporter"/>
    <property type="match status" value="1"/>
</dbReference>
<dbReference type="PANTHER" id="PTHR23506">
    <property type="entry name" value="GH10249P"/>
    <property type="match status" value="1"/>
</dbReference>
<evidence type="ECO:0000256" key="4">
    <source>
        <dbReference type="ARBA" id="ARBA00022989"/>
    </source>
</evidence>
<evidence type="ECO:0000313" key="9">
    <source>
        <dbReference type="Proteomes" id="UP000585905"/>
    </source>
</evidence>
<keyword evidence="9" id="KW-1185">Reference proteome</keyword>
<feature type="transmembrane region" description="Helical" evidence="6">
    <location>
        <begin position="337"/>
        <end position="365"/>
    </location>
</feature>
<feature type="transmembrane region" description="Helical" evidence="6">
    <location>
        <begin position="137"/>
        <end position="156"/>
    </location>
</feature>
<dbReference type="GO" id="GO:0005886">
    <property type="term" value="C:plasma membrane"/>
    <property type="evidence" value="ECO:0007669"/>
    <property type="project" value="UniProtKB-SubCell"/>
</dbReference>
<feature type="transmembrane region" description="Helical" evidence="6">
    <location>
        <begin position="47"/>
        <end position="65"/>
    </location>
</feature>
<dbReference type="InterPro" id="IPR020846">
    <property type="entry name" value="MFS_dom"/>
</dbReference>
<feature type="transmembrane region" description="Helical" evidence="6">
    <location>
        <begin position="20"/>
        <end position="40"/>
    </location>
</feature>
<evidence type="ECO:0000313" key="8">
    <source>
        <dbReference type="EMBL" id="MBA8847524.1"/>
    </source>
</evidence>
<dbReference type="PANTHER" id="PTHR23506:SF23">
    <property type="entry name" value="GH10249P"/>
    <property type="match status" value="1"/>
</dbReference>
<keyword evidence="3 6" id="KW-0812">Transmembrane</keyword>
<feature type="transmembrane region" description="Helical" evidence="6">
    <location>
        <begin position="267"/>
        <end position="285"/>
    </location>
</feature>
<gene>
    <name evidence="8" type="ORF">FHX53_001109</name>
</gene>
<feature type="transmembrane region" description="Helical" evidence="6">
    <location>
        <begin position="291"/>
        <end position="316"/>
    </location>
</feature>
<dbReference type="Pfam" id="PF07690">
    <property type="entry name" value="MFS_1"/>
    <property type="match status" value="1"/>
</dbReference>
<evidence type="ECO:0000256" key="5">
    <source>
        <dbReference type="ARBA" id="ARBA00023136"/>
    </source>
</evidence>
<dbReference type="GO" id="GO:0022857">
    <property type="term" value="F:transmembrane transporter activity"/>
    <property type="evidence" value="ECO:0007669"/>
    <property type="project" value="InterPro"/>
</dbReference>
<dbReference type="InterPro" id="IPR050930">
    <property type="entry name" value="MFS_Vesicular_Transporter"/>
</dbReference>
<keyword evidence="5 6" id="KW-0472">Membrane</keyword>
<dbReference type="Gene3D" id="1.20.1250.20">
    <property type="entry name" value="MFS general substrate transporter like domains"/>
    <property type="match status" value="2"/>
</dbReference>
<evidence type="ECO:0000259" key="7">
    <source>
        <dbReference type="PROSITE" id="PS50850"/>
    </source>
</evidence>
<evidence type="ECO:0000256" key="6">
    <source>
        <dbReference type="SAM" id="Phobius"/>
    </source>
</evidence>
<sequence>MSSGKSKRRLDESLTSASGLTFSFTLGLLGVTIPLLAVSYGYRIADIGVLVAISGAAQLVSRLWIGALLRKVSDKWLVIAAGVLLTASCLLITVSSLFAVFVISQLLQGAARAYFWTASQTHVVRVAERSVGGLARFNLAAGIGALAGPLAAGILIQFQGQWTLITGAIGSAIATVFAILLVRLPPFAPPAHSSNTRMWRRPEIRAGICMGTIAGSWRGILGSYVPVILAVAGISPVIVGTLATVANLAAVAGGSGIGLIRPLRPRVVLLVSGLATGLSVAALGLMAGDPILAGVCLAISGLGAGALQTISTAAVADAVHAEERGDSIATSGTYRAAALVLTPLIAAGVVAVAPISIAFVVVGLLSSVLSFLGGADPEPKLGSNAAHRN</sequence>
<keyword evidence="2" id="KW-0813">Transport</keyword>
<accession>A0A839EBA5</accession>
<feature type="domain" description="Major facilitator superfamily (MFS) profile" evidence="7">
    <location>
        <begin position="11"/>
        <end position="378"/>
    </location>
</feature>
<evidence type="ECO:0000256" key="3">
    <source>
        <dbReference type="ARBA" id="ARBA00022692"/>
    </source>
</evidence>
<dbReference type="InterPro" id="IPR011701">
    <property type="entry name" value="MFS"/>
</dbReference>
<dbReference type="InterPro" id="IPR036259">
    <property type="entry name" value="MFS_trans_sf"/>
</dbReference>
<keyword evidence="4 6" id="KW-1133">Transmembrane helix</keyword>
<dbReference type="AlphaFoldDB" id="A0A839EBA5"/>
<protein>
    <submittedName>
        <fullName evidence="8">MFS family permease</fullName>
    </submittedName>
</protein>
<evidence type="ECO:0000256" key="1">
    <source>
        <dbReference type="ARBA" id="ARBA00004651"/>
    </source>
</evidence>
<dbReference type="EMBL" id="JACGWX010000002">
    <property type="protein sequence ID" value="MBA8847524.1"/>
    <property type="molecule type" value="Genomic_DNA"/>
</dbReference>
<comment type="subcellular location">
    <subcellularLocation>
        <location evidence="1">Cell membrane</location>
        <topology evidence="1">Multi-pass membrane protein</topology>
    </subcellularLocation>
</comment>
<dbReference type="PROSITE" id="PS50850">
    <property type="entry name" value="MFS"/>
    <property type="match status" value="1"/>
</dbReference>
<dbReference type="RefSeq" id="WP_182490354.1">
    <property type="nucleotide sequence ID" value="NZ_BAAAOV010000010.1"/>
</dbReference>
<feature type="transmembrane region" description="Helical" evidence="6">
    <location>
        <begin position="77"/>
        <end position="103"/>
    </location>
</feature>
<reference evidence="8 9" key="1">
    <citation type="submission" date="2020-07" db="EMBL/GenBank/DDBJ databases">
        <title>Sequencing the genomes of 1000 actinobacteria strains.</title>
        <authorList>
            <person name="Klenk H.-P."/>
        </authorList>
    </citation>
    <scope>NUCLEOTIDE SEQUENCE [LARGE SCALE GENOMIC DNA]</scope>
    <source>
        <strain evidence="8 9">DSM 19663</strain>
    </source>
</reference>
<dbReference type="Proteomes" id="UP000585905">
    <property type="component" value="Unassembled WGS sequence"/>
</dbReference>
<feature type="transmembrane region" description="Helical" evidence="6">
    <location>
        <begin position="162"/>
        <end position="182"/>
    </location>
</feature>
<name>A0A839EBA5_9MICO</name>
<proteinExistence type="predicted"/>
<feature type="transmembrane region" description="Helical" evidence="6">
    <location>
        <begin position="227"/>
        <end position="260"/>
    </location>
</feature>
<organism evidence="8 9">
    <name type="scientific">Microcella alkalica</name>
    <dbReference type="NCBI Taxonomy" id="355930"/>
    <lineage>
        <taxon>Bacteria</taxon>
        <taxon>Bacillati</taxon>
        <taxon>Actinomycetota</taxon>
        <taxon>Actinomycetes</taxon>
        <taxon>Micrococcales</taxon>
        <taxon>Microbacteriaceae</taxon>
        <taxon>Microcella</taxon>
    </lineage>
</organism>
<comment type="caution">
    <text evidence="8">The sequence shown here is derived from an EMBL/GenBank/DDBJ whole genome shotgun (WGS) entry which is preliminary data.</text>
</comment>